<dbReference type="Proteomes" id="UP000011014">
    <property type="component" value="Unassembled WGS sequence"/>
</dbReference>
<dbReference type="GO" id="GO:0005509">
    <property type="term" value="F:calcium ion binding"/>
    <property type="evidence" value="ECO:0007669"/>
    <property type="project" value="InterPro"/>
</dbReference>
<dbReference type="PROSITE" id="PS50222">
    <property type="entry name" value="EF_HAND_2"/>
    <property type="match status" value="1"/>
</dbReference>
<accession>E4X7M6</accession>
<dbReference type="SUPFAM" id="SSF47473">
    <property type="entry name" value="EF-hand"/>
    <property type="match status" value="1"/>
</dbReference>
<reference evidence="3" key="1">
    <citation type="journal article" date="2010" name="Science">
        <title>Plasticity of animal genome architecture unmasked by rapid evolution of a pelagic tunicate.</title>
        <authorList>
            <person name="Denoeud F."/>
            <person name="Henriet S."/>
            <person name="Mungpakdee S."/>
            <person name="Aury J.M."/>
            <person name="Da Silva C."/>
            <person name="Brinkmann H."/>
            <person name="Mikhaleva J."/>
            <person name="Olsen L.C."/>
            <person name="Jubin C."/>
            <person name="Canestro C."/>
            <person name="Bouquet J.M."/>
            <person name="Danks G."/>
            <person name="Poulain J."/>
            <person name="Campsteijn C."/>
            <person name="Adamski M."/>
            <person name="Cross I."/>
            <person name="Yadetie F."/>
            <person name="Muffato M."/>
            <person name="Louis A."/>
            <person name="Butcher S."/>
            <person name="Tsagkogeorga G."/>
            <person name="Konrad A."/>
            <person name="Singh S."/>
            <person name="Jensen M.F."/>
            <person name="Cong E.H."/>
            <person name="Eikeseth-Otteraa H."/>
            <person name="Noel B."/>
            <person name="Anthouard V."/>
            <person name="Porcel B.M."/>
            <person name="Kachouri-Lafond R."/>
            <person name="Nishino A."/>
            <person name="Ugolini M."/>
            <person name="Chourrout P."/>
            <person name="Nishida H."/>
            <person name="Aasland R."/>
            <person name="Huzurbazar S."/>
            <person name="Westhof E."/>
            <person name="Delsuc F."/>
            <person name="Lehrach H."/>
            <person name="Reinhardt R."/>
            <person name="Weissenbach J."/>
            <person name="Roy S.W."/>
            <person name="Artiguenave F."/>
            <person name="Postlethwait J.H."/>
            <person name="Manak J.R."/>
            <person name="Thompson E.M."/>
            <person name="Jaillon O."/>
            <person name="Du Pasquier L."/>
            <person name="Boudinot P."/>
            <person name="Liberles D.A."/>
            <person name="Volff J.N."/>
            <person name="Philippe H."/>
            <person name="Lenhard B."/>
            <person name="Roest Crollius H."/>
            <person name="Wincker P."/>
            <person name="Chourrout D."/>
        </authorList>
    </citation>
    <scope>NUCLEOTIDE SEQUENCE [LARGE SCALE GENOMIC DNA]</scope>
</reference>
<dbReference type="AlphaFoldDB" id="E4X7M6"/>
<dbReference type="EMBL" id="FN655945">
    <property type="protein sequence ID" value="CBY40474.1"/>
    <property type="molecule type" value="Genomic_DNA"/>
</dbReference>
<sequence length="210" mass="23307">MKVLSTILAASAFASNADIAAHLIAADSSFWANAAKITGSSDAILRAWNGKFDKAMDDAFHFCTDKSYVDQEIIWQCGKKVTEATFNKNPNFNLMGRYAASQFHQLDQNGDGKLCFEEFKIGFAGFFSTVGSTLVDIFDVDGNGVLQGQENHDMHFGLNNIWDEFSSDKNRKLITPILDTWIGSDLDNNVDTLSKAEMTEQAILHSVPYW</sequence>
<dbReference type="Proteomes" id="UP000001307">
    <property type="component" value="Unassembled WGS sequence"/>
</dbReference>
<dbReference type="PROSITE" id="PS00018">
    <property type="entry name" value="EF_HAND_1"/>
    <property type="match status" value="1"/>
</dbReference>
<keyword evidence="5" id="KW-1185">Reference proteome</keyword>
<dbReference type="InterPro" id="IPR018247">
    <property type="entry name" value="EF_Hand_1_Ca_BS"/>
</dbReference>
<evidence type="ECO:0000313" key="3">
    <source>
        <dbReference type="EMBL" id="CBY18698.1"/>
    </source>
</evidence>
<dbReference type="InterPro" id="IPR011992">
    <property type="entry name" value="EF-hand-dom_pair"/>
</dbReference>
<name>E4X7M6_OIKDI</name>
<dbReference type="EMBL" id="FN653028">
    <property type="protein sequence ID" value="CBY18698.1"/>
    <property type="molecule type" value="Genomic_DNA"/>
</dbReference>
<dbReference type="InParanoid" id="E4X7M6"/>
<proteinExistence type="predicted"/>
<evidence type="ECO:0000256" key="1">
    <source>
        <dbReference type="ARBA" id="ARBA00022837"/>
    </source>
</evidence>
<dbReference type="Gene3D" id="1.10.238.10">
    <property type="entry name" value="EF-hand"/>
    <property type="match status" value="1"/>
</dbReference>
<evidence type="ECO:0000313" key="5">
    <source>
        <dbReference type="Proteomes" id="UP000001307"/>
    </source>
</evidence>
<evidence type="ECO:0000313" key="4">
    <source>
        <dbReference type="EMBL" id="CBY40474.1"/>
    </source>
</evidence>
<keyword evidence="1" id="KW-0106">Calcium</keyword>
<dbReference type="InterPro" id="IPR002048">
    <property type="entry name" value="EF_hand_dom"/>
</dbReference>
<gene>
    <name evidence="3" type="ORF">GSOID_T00003563001</name>
    <name evidence="4" type="ORF">GSOID_T00022486001</name>
</gene>
<organism evidence="3">
    <name type="scientific">Oikopleura dioica</name>
    <name type="common">Tunicate</name>
    <dbReference type="NCBI Taxonomy" id="34765"/>
    <lineage>
        <taxon>Eukaryota</taxon>
        <taxon>Metazoa</taxon>
        <taxon>Chordata</taxon>
        <taxon>Tunicata</taxon>
        <taxon>Appendicularia</taxon>
        <taxon>Copelata</taxon>
        <taxon>Oikopleuridae</taxon>
        <taxon>Oikopleura</taxon>
    </lineage>
</organism>
<dbReference type="Pfam" id="PF13202">
    <property type="entry name" value="EF-hand_5"/>
    <property type="match status" value="1"/>
</dbReference>
<dbReference type="OrthoDB" id="10288994at2759"/>
<evidence type="ECO:0000259" key="2">
    <source>
        <dbReference type="PROSITE" id="PS50222"/>
    </source>
</evidence>
<feature type="domain" description="EF-hand" evidence="2">
    <location>
        <begin position="103"/>
        <end position="129"/>
    </location>
</feature>
<protein>
    <recommendedName>
        <fullName evidence="2">EF-hand domain-containing protein</fullName>
    </recommendedName>
</protein>